<dbReference type="Pfam" id="PF08281">
    <property type="entry name" value="Sigma70_r4_2"/>
    <property type="match status" value="1"/>
</dbReference>
<evidence type="ECO:0000256" key="2">
    <source>
        <dbReference type="ARBA" id="ARBA00023015"/>
    </source>
</evidence>
<evidence type="ECO:0000313" key="8">
    <source>
        <dbReference type="Proteomes" id="UP000662701"/>
    </source>
</evidence>
<dbReference type="InterPro" id="IPR013249">
    <property type="entry name" value="RNA_pol_sigma70_r4_t2"/>
</dbReference>
<dbReference type="InterPro" id="IPR013324">
    <property type="entry name" value="RNA_pol_sigma_r3/r4-like"/>
</dbReference>
<dbReference type="Proteomes" id="UP000662701">
    <property type="component" value="Unassembled WGS sequence"/>
</dbReference>
<dbReference type="InterPro" id="IPR013325">
    <property type="entry name" value="RNA_pol_sigma_r2"/>
</dbReference>
<evidence type="ECO:0000256" key="4">
    <source>
        <dbReference type="ARBA" id="ARBA00023163"/>
    </source>
</evidence>
<dbReference type="InterPro" id="IPR036388">
    <property type="entry name" value="WH-like_DNA-bd_sf"/>
</dbReference>
<dbReference type="SUPFAM" id="SSF88659">
    <property type="entry name" value="Sigma3 and sigma4 domains of RNA polymerase sigma factors"/>
    <property type="match status" value="1"/>
</dbReference>
<accession>A0ABR9YYI1</accession>
<dbReference type="NCBIfam" id="TIGR02937">
    <property type="entry name" value="sigma70-ECF"/>
    <property type="match status" value="1"/>
</dbReference>
<dbReference type="PANTHER" id="PTHR43133">
    <property type="entry name" value="RNA POLYMERASE ECF-TYPE SIGMA FACTO"/>
    <property type="match status" value="1"/>
</dbReference>
<feature type="domain" description="RNA polymerase sigma factor 70 region 4 type 2" evidence="6">
    <location>
        <begin position="111"/>
        <end position="163"/>
    </location>
</feature>
<evidence type="ECO:0000256" key="3">
    <source>
        <dbReference type="ARBA" id="ARBA00023082"/>
    </source>
</evidence>
<evidence type="ECO:0000313" key="7">
    <source>
        <dbReference type="EMBL" id="MBF0889598.1"/>
    </source>
</evidence>
<evidence type="ECO:0000256" key="1">
    <source>
        <dbReference type="ARBA" id="ARBA00010641"/>
    </source>
</evidence>
<keyword evidence="3" id="KW-0731">Sigma factor</keyword>
<gene>
    <name evidence="7" type="ORF">HKD19_13730</name>
</gene>
<dbReference type="InterPro" id="IPR014284">
    <property type="entry name" value="RNA_pol_sigma-70_dom"/>
</dbReference>
<evidence type="ECO:0000259" key="5">
    <source>
        <dbReference type="Pfam" id="PF04542"/>
    </source>
</evidence>
<dbReference type="InterPro" id="IPR007627">
    <property type="entry name" value="RNA_pol_sigma70_r2"/>
</dbReference>
<dbReference type="Gene3D" id="1.10.10.10">
    <property type="entry name" value="Winged helix-like DNA-binding domain superfamily/Winged helix DNA-binding domain"/>
    <property type="match status" value="1"/>
</dbReference>
<dbReference type="Gene3D" id="1.10.1740.10">
    <property type="match status" value="1"/>
</dbReference>
<comment type="caution">
    <text evidence="7">The sequence shown here is derived from an EMBL/GenBank/DDBJ whole genome shotgun (WGS) entry which is preliminary data.</text>
</comment>
<dbReference type="PANTHER" id="PTHR43133:SF63">
    <property type="entry name" value="RNA POLYMERASE SIGMA FACTOR FECI-RELATED"/>
    <property type="match status" value="1"/>
</dbReference>
<dbReference type="Pfam" id="PF04542">
    <property type="entry name" value="Sigma70_r2"/>
    <property type="match status" value="1"/>
</dbReference>
<reference evidence="7" key="1">
    <citation type="submission" date="2020-04" db="EMBL/GenBank/DDBJ databases">
        <authorList>
            <person name="Sombolestani A."/>
        </authorList>
    </citation>
    <scope>NUCLEOTIDE SEQUENCE</scope>
    <source>
        <strain evidence="7">LMG 1745</strain>
    </source>
</reference>
<evidence type="ECO:0000259" key="6">
    <source>
        <dbReference type="Pfam" id="PF08281"/>
    </source>
</evidence>
<feature type="domain" description="RNA polymerase sigma-70 region 2" evidence="5">
    <location>
        <begin position="13"/>
        <end position="77"/>
    </location>
</feature>
<name>A0ABR9YYI1_9PROT</name>
<protein>
    <submittedName>
        <fullName evidence="7">Sigma-70 family RNA polymerase sigma factor</fullName>
    </submittedName>
</protein>
<sequence>MPADESKCVLDAYLSYRHRSVDLAASIVGCRAQAEDLVHDAFVKIALTHRPELEIRHPLAYFLQVVRRLAIDTMRQRNIRKTSDIADQGLEILLADPLTPELHTSGREELDAVEQALAALPARTRRAFEMKRFEGLKLREIAIALDISVVRASQLINDALLACQNVLDSADPRT</sequence>
<dbReference type="RefSeq" id="WP_194263341.1">
    <property type="nucleotide sequence ID" value="NZ_JABCQH010000017.1"/>
</dbReference>
<comment type="similarity">
    <text evidence="1">Belongs to the sigma-70 factor family. ECF subfamily.</text>
</comment>
<organism evidence="7 8">
    <name type="scientific">Gluconobacter cadivus</name>
    <dbReference type="NCBI Taxonomy" id="2728101"/>
    <lineage>
        <taxon>Bacteria</taxon>
        <taxon>Pseudomonadati</taxon>
        <taxon>Pseudomonadota</taxon>
        <taxon>Alphaproteobacteria</taxon>
        <taxon>Acetobacterales</taxon>
        <taxon>Acetobacteraceae</taxon>
        <taxon>Gluconobacter</taxon>
    </lineage>
</organism>
<dbReference type="EMBL" id="JABCQH010000017">
    <property type="protein sequence ID" value="MBF0889598.1"/>
    <property type="molecule type" value="Genomic_DNA"/>
</dbReference>
<proteinExistence type="inferred from homology"/>
<keyword evidence="8" id="KW-1185">Reference proteome</keyword>
<dbReference type="SUPFAM" id="SSF88946">
    <property type="entry name" value="Sigma2 domain of RNA polymerase sigma factors"/>
    <property type="match status" value="1"/>
</dbReference>
<keyword evidence="2" id="KW-0805">Transcription regulation</keyword>
<dbReference type="CDD" id="cd06171">
    <property type="entry name" value="Sigma70_r4"/>
    <property type="match status" value="1"/>
</dbReference>
<reference evidence="7" key="2">
    <citation type="submission" date="2020-11" db="EMBL/GenBank/DDBJ databases">
        <title>Description of novel Gluconobacter species.</title>
        <authorList>
            <person name="Cleenwerck I."/>
            <person name="Cnockaert M."/>
            <person name="Borremans W."/>
            <person name="Wieme A.D."/>
            <person name="De Vuyst L."/>
            <person name="Vandamme P."/>
        </authorList>
    </citation>
    <scope>NUCLEOTIDE SEQUENCE</scope>
    <source>
        <strain evidence="7">LMG 1745</strain>
    </source>
</reference>
<keyword evidence="4" id="KW-0804">Transcription</keyword>
<dbReference type="InterPro" id="IPR039425">
    <property type="entry name" value="RNA_pol_sigma-70-like"/>
</dbReference>